<reference evidence="3 4" key="1">
    <citation type="submission" date="2018-06" db="EMBL/GenBank/DDBJ databases">
        <title>Complete genome of Desulfovibrio marinus P48SEP.</title>
        <authorList>
            <person name="Crispim J.S."/>
            <person name="Vidigal P.M.P."/>
            <person name="Silva L.C.F."/>
            <person name="Araujo L.C."/>
            <person name="Laguardia C.N."/>
            <person name="Dias R.S."/>
            <person name="Sousa M.P."/>
            <person name="Paula S.O."/>
            <person name="Silva C."/>
        </authorList>
    </citation>
    <scope>NUCLEOTIDE SEQUENCE [LARGE SCALE GENOMIC DNA]</scope>
    <source>
        <strain evidence="3 4">P48SEP</strain>
    </source>
</reference>
<comment type="caution">
    <text evidence="3">The sequence shown here is derived from an EMBL/GenBank/DDBJ whole genome shotgun (WGS) entry which is preliminary data.</text>
</comment>
<feature type="non-terminal residue" evidence="3">
    <location>
        <position position="89"/>
    </location>
</feature>
<accession>A0A6P1ZD99</accession>
<keyword evidence="2" id="KW-0175">Coiled coil</keyword>
<dbReference type="PANTHER" id="PTHR32347">
    <property type="entry name" value="EFFLUX SYSTEM COMPONENT YKNX-RELATED"/>
    <property type="match status" value="1"/>
</dbReference>
<comment type="subcellular location">
    <subcellularLocation>
        <location evidence="1">Cell envelope</location>
    </subcellularLocation>
</comment>
<organism evidence="3 4">
    <name type="scientific">Oceanidesulfovibrio marinus</name>
    <dbReference type="NCBI Taxonomy" id="370038"/>
    <lineage>
        <taxon>Bacteria</taxon>
        <taxon>Pseudomonadati</taxon>
        <taxon>Thermodesulfobacteriota</taxon>
        <taxon>Desulfovibrionia</taxon>
        <taxon>Desulfovibrionales</taxon>
        <taxon>Desulfovibrionaceae</taxon>
        <taxon>Oceanidesulfovibrio</taxon>
    </lineage>
</organism>
<dbReference type="GO" id="GO:0030313">
    <property type="term" value="C:cell envelope"/>
    <property type="evidence" value="ECO:0007669"/>
    <property type="project" value="UniProtKB-SubCell"/>
</dbReference>
<dbReference type="Proteomes" id="UP000434052">
    <property type="component" value="Unassembled WGS sequence"/>
</dbReference>
<name>A0A6P1ZD99_9BACT</name>
<dbReference type="EMBL" id="QMIF01000353">
    <property type="protein sequence ID" value="TVM23755.1"/>
    <property type="molecule type" value="Genomic_DNA"/>
</dbReference>
<evidence type="ECO:0000256" key="1">
    <source>
        <dbReference type="ARBA" id="ARBA00004196"/>
    </source>
</evidence>
<evidence type="ECO:0000313" key="4">
    <source>
        <dbReference type="Proteomes" id="UP000434052"/>
    </source>
</evidence>
<dbReference type="SUPFAM" id="SSF111369">
    <property type="entry name" value="HlyD-like secretion proteins"/>
    <property type="match status" value="1"/>
</dbReference>
<dbReference type="Gene3D" id="2.40.30.170">
    <property type="match status" value="1"/>
</dbReference>
<gene>
    <name evidence="3" type="ORF">DQK91_23530</name>
</gene>
<evidence type="ECO:0000256" key="2">
    <source>
        <dbReference type="ARBA" id="ARBA00023054"/>
    </source>
</evidence>
<dbReference type="AlphaFoldDB" id="A0A6P1ZD99"/>
<protein>
    <submittedName>
        <fullName evidence="3">Efflux transporter periplasmic adaptor subunit</fullName>
    </submittedName>
</protein>
<dbReference type="InterPro" id="IPR050465">
    <property type="entry name" value="UPF0194_transport"/>
</dbReference>
<evidence type="ECO:0000313" key="3">
    <source>
        <dbReference type="EMBL" id="TVM23755.1"/>
    </source>
</evidence>
<proteinExistence type="predicted"/>
<sequence length="89" mass="9973">MERREAEVEALRVRISYTRNYSPIDGVAIQVSAKDGEAVVTGLQFSNLLTFLALSRLEMLIYIDETDVGRVNPCQNLEFTVDSSPDSTF</sequence>